<evidence type="ECO:0000313" key="1">
    <source>
        <dbReference type="EMBL" id="KAE9359279.1"/>
    </source>
</evidence>
<protein>
    <submittedName>
        <fullName evidence="1">Uncharacterized protein</fullName>
    </submittedName>
</protein>
<dbReference type="EMBL" id="QXFT01000020">
    <property type="protein sequence ID" value="KAE9359279.1"/>
    <property type="molecule type" value="Genomic_DNA"/>
</dbReference>
<proteinExistence type="predicted"/>
<accession>A0A6A4G4S6</accession>
<gene>
    <name evidence="1" type="ORF">PR003_g839</name>
</gene>
<evidence type="ECO:0000313" key="2">
    <source>
        <dbReference type="Proteomes" id="UP000434957"/>
    </source>
</evidence>
<sequence length="110" mass="12617">MNNSGNWALDSLHEHSNRKKMEANRLVKQAGHAADLQKLVQHFMHHVIEQEKRIMCQKQRILNGEHKVELLKSSENWYQYVTGHAADLGKKDMKILEAGSNERAEDLGAC</sequence>
<name>A0A6A4G4S6_9STRA</name>
<dbReference type="Proteomes" id="UP000434957">
    <property type="component" value="Unassembled WGS sequence"/>
</dbReference>
<dbReference type="AlphaFoldDB" id="A0A6A4G4S6"/>
<comment type="caution">
    <text evidence="1">The sequence shown here is derived from an EMBL/GenBank/DDBJ whole genome shotgun (WGS) entry which is preliminary data.</text>
</comment>
<keyword evidence="2" id="KW-1185">Reference proteome</keyword>
<reference evidence="1 2" key="1">
    <citation type="submission" date="2018-08" db="EMBL/GenBank/DDBJ databases">
        <title>Genomic investigation of the strawberry pathogen Phytophthora fragariae indicates pathogenicity is determined by transcriptional variation in three key races.</title>
        <authorList>
            <person name="Adams T.M."/>
            <person name="Armitage A.D."/>
            <person name="Sobczyk M.K."/>
            <person name="Bates H.J."/>
            <person name="Dunwell J.M."/>
            <person name="Nellist C.F."/>
            <person name="Harrison R.J."/>
        </authorList>
    </citation>
    <scope>NUCLEOTIDE SEQUENCE [LARGE SCALE GENOMIC DNA]</scope>
    <source>
        <strain evidence="1 2">SCRP333</strain>
    </source>
</reference>
<organism evidence="1 2">
    <name type="scientific">Phytophthora rubi</name>
    <dbReference type="NCBI Taxonomy" id="129364"/>
    <lineage>
        <taxon>Eukaryota</taxon>
        <taxon>Sar</taxon>
        <taxon>Stramenopiles</taxon>
        <taxon>Oomycota</taxon>
        <taxon>Peronosporomycetes</taxon>
        <taxon>Peronosporales</taxon>
        <taxon>Peronosporaceae</taxon>
        <taxon>Phytophthora</taxon>
    </lineage>
</organism>